<proteinExistence type="predicted"/>
<evidence type="ECO:0000313" key="2">
    <source>
        <dbReference type="Proteomes" id="UP001205311"/>
    </source>
</evidence>
<comment type="caution">
    <text evidence="1">The sequence shown here is derived from an EMBL/GenBank/DDBJ whole genome shotgun (WGS) entry which is preliminary data.</text>
</comment>
<sequence>MHTTRSRLFRPRLGHHASLRVELDQLEARDVELEDVGVEVEDDE</sequence>
<dbReference type="RefSeq" id="WP_301304295.1">
    <property type="nucleotide sequence ID" value="NZ_JAMTCP010000007.1"/>
</dbReference>
<reference evidence="1 2" key="1">
    <citation type="submission" date="2022-06" db="EMBL/GenBank/DDBJ databases">
        <title>Genomic Encyclopedia of Archaeal and Bacterial Type Strains, Phase II (KMG-II): from individual species to whole genera.</title>
        <authorList>
            <person name="Goeker M."/>
        </authorList>
    </citation>
    <scope>NUCLEOTIDE SEQUENCE [LARGE SCALE GENOMIC DNA]</scope>
    <source>
        <strain evidence="1 2">DSM 40477</strain>
    </source>
</reference>
<gene>
    <name evidence="1" type="ORF">LX15_001852</name>
</gene>
<protein>
    <submittedName>
        <fullName evidence="1">Uncharacterized protein</fullName>
    </submittedName>
</protein>
<dbReference type="EMBL" id="JAMTCP010000007">
    <property type="protein sequence ID" value="MCP2258158.1"/>
    <property type="molecule type" value="Genomic_DNA"/>
</dbReference>
<name>A0ABT1HRQ8_STRSD</name>
<dbReference type="Proteomes" id="UP001205311">
    <property type="component" value="Unassembled WGS sequence"/>
</dbReference>
<accession>A0ABT1HRQ8</accession>
<evidence type="ECO:0000313" key="1">
    <source>
        <dbReference type="EMBL" id="MCP2258158.1"/>
    </source>
</evidence>
<organism evidence="1 2">
    <name type="scientific">Streptoalloteichus tenebrarius (strain ATCC 17920 / DSM 40477 / JCM 4838 / CBS 697.72 / NBRC 16177 / NCIMB 11028 / NRRL B-12390 / A12253. 1 / ISP 5477)</name>
    <name type="common">Streptomyces tenebrarius</name>
    <dbReference type="NCBI Taxonomy" id="1933"/>
    <lineage>
        <taxon>Bacteria</taxon>
        <taxon>Bacillati</taxon>
        <taxon>Actinomycetota</taxon>
        <taxon>Actinomycetes</taxon>
        <taxon>Pseudonocardiales</taxon>
        <taxon>Pseudonocardiaceae</taxon>
        <taxon>Streptoalloteichus</taxon>
    </lineage>
</organism>
<keyword evidence="2" id="KW-1185">Reference proteome</keyword>